<dbReference type="KEGG" id="ncy:NOCYR_2945"/>
<sequence>MRKLGYQLVDKPMDFLVDGMTGPLADGELDRARQWAQRLAAAEIERVARQS</sequence>
<dbReference type="HOGENOM" id="CLU_3101448_0_0_11"/>
<reference evidence="1 2" key="1">
    <citation type="journal article" date="2012" name="J. Bacteriol.">
        <title>Genome sequence of the human- and animal-pathogenic strain Nocardia cyriacigeorgica GUH-2.</title>
        <authorList>
            <person name="Zoropogui A."/>
            <person name="Pujic P."/>
            <person name="Normand P."/>
            <person name="Barbe V."/>
            <person name="Beaman B."/>
            <person name="Beaman L."/>
            <person name="Boiron P."/>
            <person name="Colinon C."/>
            <person name="Deredjian A."/>
            <person name="Graindorge A."/>
            <person name="Mangenot S."/>
            <person name="Nazaret S."/>
            <person name="Neto M."/>
            <person name="Petit S."/>
            <person name="Roche D."/>
            <person name="Vallenet D."/>
            <person name="Rodriguez-Nava V."/>
            <person name="Richard Y."/>
            <person name="Cournoyer B."/>
            <person name="Blaha D."/>
        </authorList>
    </citation>
    <scope>NUCLEOTIDE SEQUENCE [LARGE SCALE GENOMIC DNA]</scope>
    <source>
        <strain evidence="1 2">GUH-2</strain>
    </source>
</reference>
<gene>
    <name evidence="1" type="ordered locus">NOCYR_2945</name>
</gene>
<dbReference type="eggNOG" id="COG0716">
    <property type="taxonomic scope" value="Bacteria"/>
</dbReference>
<accession>H6RAA5</accession>
<name>H6RAA5_NOCCG</name>
<dbReference type="AlphaFoldDB" id="H6RAA5"/>
<protein>
    <submittedName>
        <fullName evidence="1">Uncharacterized protein</fullName>
    </submittedName>
</protein>
<dbReference type="STRING" id="1127134.NOCYR_2945"/>
<evidence type="ECO:0000313" key="2">
    <source>
        <dbReference type="Proteomes" id="UP000008190"/>
    </source>
</evidence>
<dbReference type="Proteomes" id="UP000008190">
    <property type="component" value="Chromosome"/>
</dbReference>
<keyword evidence="2" id="KW-1185">Reference proteome</keyword>
<organism evidence="1 2">
    <name type="scientific">Nocardia cyriacigeorgica (strain GUH-2)</name>
    <dbReference type="NCBI Taxonomy" id="1127134"/>
    <lineage>
        <taxon>Bacteria</taxon>
        <taxon>Bacillati</taxon>
        <taxon>Actinomycetota</taxon>
        <taxon>Actinomycetes</taxon>
        <taxon>Mycobacteriales</taxon>
        <taxon>Nocardiaceae</taxon>
        <taxon>Nocardia</taxon>
    </lineage>
</organism>
<evidence type="ECO:0000313" key="1">
    <source>
        <dbReference type="EMBL" id="CCF63713.1"/>
    </source>
</evidence>
<proteinExistence type="predicted"/>
<dbReference type="EMBL" id="FO082843">
    <property type="protein sequence ID" value="CCF63713.1"/>
    <property type="molecule type" value="Genomic_DNA"/>
</dbReference>